<reference evidence="3 4" key="1">
    <citation type="journal article" date="2021" name="Sci. Rep.">
        <title>The genome of the diatom Chaetoceros tenuissimus carries an ancient integrated fragment of an extant virus.</title>
        <authorList>
            <person name="Hongo Y."/>
            <person name="Kimura K."/>
            <person name="Takaki Y."/>
            <person name="Yoshida Y."/>
            <person name="Baba S."/>
            <person name="Kobayashi G."/>
            <person name="Nagasaki K."/>
            <person name="Hano T."/>
            <person name="Tomaru Y."/>
        </authorList>
    </citation>
    <scope>NUCLEOTIDE SEQUENCE [LARGE SCALE GENOMIC DNA]</scope>
    <source>
        <strain evidence="3 4">NIES-3715</strain>
    </source>
</reference>
<keyword evidence="4" id="KW-1185">Reference proteome</keyword>
<protein>
    <submittedName>
        <fullName evidence="3">Uncharacterized protein</fullName>
    </submittedName>
</protein>
<dbReference type="AlphaFoldDB" id="A0AAD3H6Z2"/>
<keyword evidence="2" id="KW-0472">Membrane</keyword>
<keyword evidence="2" id="KW-1133">Transmembrane helix</keyword>
<organism evidence="3 4">
    <name type="scientific">Chaetoceros tenuissimus</name>
    <dbReference type="NCBI Taxonomy" id="426638"/>
    <lineage>
        <taxon>Eukaryota</taxon>
        <taxon>Sar</taxon>
        <taxon>Stramenopiles</taxon>
        <taxon>Ochrophyta</taxon>
        <taxon>Bacillariophyta</taxon>
        <taxon>Coscinodiscophyceae</taxon>
        <taxon>Chaetocerotophycidae</taxon>
        <taxon>Chaetocerotales</taxon>
        <taxon>Chaetocerotaceae</taxon>
        <taxon>Chaetoceros</taxon>
    </lineage>
</organism>
<sequence length="349" mass="40365">MSDSSPCVPLEKQELKEAVAHNLAENQNRVSNDVQILDHKFGLYKATFKYCTLVPHDTSKRGPKDPFLKNPYVSDEVNWSQGYINRSARYYTAIYKYGTKKFYVFFEHKSFIANETIPKEFNPSKGFPNPNEDVEVRLFYGFVTRRSTVLQNIKGLFQDGQSGQLFFVVNPSDFKLYQCRYLQLLGESDFSFKRVYDKLTSMKEKFVEKIEEYQGKLEKYATENRIDMSTVTGVDVEHLSGQICDPFKHAMMGLVTEYRDKLLFEAIGPGMQIFAENILEHLALDIILSAVVIPFPLGMVHIVVSKITDKYLEKEVSKLAKEFNLLVIDFVQFNYNIFVGDYMRKAHTI</sequence>
<evidence type="ECO:0000313" key="3">
    <source>
        <dbReference type="EMBL" id="GFH52546.1"/>
    </source>
</evidence>
<keyword evidence="2" id="KW-0812">Transmembrane</keyword>
<proteinExistence type="predicted"/>
<evidence type="ECO:0000313" key="4">
    <source>
        <dbReference type="Proteomes" id="UP001054902"/>
    </source>
</evidence>
<feature type="coiled-coil region" evidence="1">
    <location>
        <begin position="196"/>
        <end position="223"/>
    </location>
</feature>
<evidence type="ECO:0000256" key="1">
    <source>
        <dbReference type="SAM" id="Coils"/>
    </source>
</evidence>
<accession>A0AAD3H6Z2</accession>
<gene>
    <name evidence="3" type="ORF">CTEN210_09022</name>
</gene>
<dbReference type="EMBL" id="BLLK01000045">
    <property type="protein sequence ID" value="GFH52546.1"/>
    <property type="molecule type" value="Genomic_DNA"/>
</dbReference>
<comment type="caution">
    <text evidence="3">The sequence shown here is derived from an EMBL/GenBank/DDBJ whole genome shotgun (WGS) entry which is preliminary data.</text>
</comment>
<feature type="transmembrane region" description="Helical" evidence="2">
    <location>
        <begin position="282"/>
        <end position="304"/>
    </location>
</feature>
<evidence type="ECO:0000256" key="2">
    <source>
        <dbReference type="SAM" id="Phobius"/>
    </source>
</evidence>
<dbReference type="Proteomes" id="UP001054902">
    <property type="component" value="Unassembled WGS sequence"/>
</dbReference>
<keyword evidence="1" id="KW-0175">Coiled coil</keyword>
<name>A0AAD3H6Z2_9STRA</name>